<dbReference type="Proteomes" id="UP001180020">
    <property type="component" value="Unassembled WGS sequence"/>
</dbReference>
<organism evidence="1 2">
    <name type="scientific">Acorus calamus</name>
    <name type="common">Sweet flag</name>
    <dbReference type="NCBI Taxonomy" id="4465"/>
    <lineage>
        <taxon>Eukaryota</taxon>
        <taxon>Viridiplantae</taxon>
        <taxon>Streptophyta</taxon>
        <taxon>Embryophyta</taxon>
        <taxon>Tracheophyta</taxon>
        <taxon>Spermatophyta</taxon>
        <taxon>Magnoliopsida</taxon>
        <taxon>Liliopsida</taxon>
        <taxon>Acoraceae</taxon>
        <taxon>Acorus</taxon>
    </lineage>
</organism>
<comment type="caution">
    <text evidence="1">The sequence shown here is derived from an EMBL/GenBank/DDBJ whole genome shotgun (WGS) entry which is preliminary data.</text>
</comment>
<protein>
    <submittedName>
        <fullName evidence="1">Uncharacterized protein</fullName>
    </submittedName>
</protein>
<evidence type="ECO:0000313" key="1">
    <source>
        <dbReference type="EMBL" id="KAK1296929.1"/>
    </source>
</evidence>
<proteinExistence type="predicted"/>
<sequence length="88" mass="10822">MKSCREVKQRHRRTSSPRFYLIDCDEEEIKGSEELETPHFVMQMDIEISAIYQKKCLYYYFEQSCQMRFFIVVIWHSYHPSNLFGYLH</sequence>
<keyword evidence="2" id="KW-1185">Reference proteome</keyword>
<gene>
    <name evidence="1" type="ORF">QJS10_CPB15g01331</name>
</gene>
<evidence type="ECO:0000313" key="2">
    <source>
        <dbReference type="Proteomes" id="UP001180020"/>
    </source>
</evidence>
<dbReference type="EMBL" id="JAUJYO010000015">
    <property type="protein sequence ID" value="KAK1296929.1"/>
    <property type="molecule type" value="Genomic_DNA"/>
</dbReference>
<reference evidence="1" key="1">
    <citation type="journal article" date="2023" name="Nat. Commun.">
        <title>Diploid and tetraploid genomes of Acorus and the evolution of monocots.</title>
        <authorList>
            <person name="Ma L."/>
            <person name="Liu K.W."/>
            <person name="Li Z."/>
            <person name="Hsiao Y.Y."/>
            <person name="Qi Y."/>
            <person name="Fu T."/>
            <person name="Tang G.D."/>
            <person name="Zhang D."/>
            <person name="Sun W.H."/>
            <person name="Liu D.K."/>
            <person name="Li Y."/>
            <person name="Chen G.Z."/>
            <person name="Liu X.D."/>
            <person name="Liao X.Y."/>
            <person name="Jiang Y.T."/>
            <person name="Yu X."/>
            <person name="Hao Y."/>
            <person name="Huang J."/>
            <person name="Zhao X.W."/>
            <person name="Ke S."/>
            <person name="Chen Y.Y."/>
            <person name="Wu W.L."/>
            <person name="Hsu J.L."/>
            <person name="Lin Y.F."/>
            <person name="Huang M.D."/>
            <person name="Li C.Y."/>
            <person name="Huang L."/>
            <person name="Wang Z.W."/>
            <person name="Zhao X."/>
            <person name="Zhong W.Y."/>
            <person name="Peng D.H."/>
            <person name="Ahmad S."/>
            <person name="Lan S."/>
            <person name="Zhang J.S."/>
            <person name="Tsai W.C."/>
            <person name="Van de Peer Y."/>
            <person name="Liu Z.J."/>
        </authorList>
    </citation>
    <scope>NUCLEOTIDE SEQUENCE</scope>
    <source>
        <strain evidence="1">CP</strain>
    </source>
</reference>
<dbReference type="AlphaFoldDB" id="A0AAV9D819"/>
<accession>A0AAV9D819</accession>
<name>A0AAV9D819_ACOCL</name>
<reference evidence="1" key="2">
    <citation type="submission" date="2023-06" db="EMBL/GenBank/DDBJ databases">
        <authorList>
            <person name="Ma L."/>
            <person name="Liu K.-W."/>
            <person name="Li Z."/>
            <person name="Hsiao Y.-Y."/>
            <person name="Qi Y."/>
            <person name="Fu T."/>
            <person name="Tang G."/>
            <person name="Zhang D."/>
            <person name="Sun W.-H."/>
            <person name="Liu D.-K."/>
            <person name="Li Y."/>
            <person name="Chen G.-Z."/>
            <person name="Liu X.-D."/>
            <person name="Liao X.-Y."/>
            <person name="Jiang Y.-T."/>
            <person name="Yu X."/>
            <person name="Hao Y."/>
            <person name="Huang J."/>
            <person name="Zhao X.-W."/>
            <person name="Ke S."/>
            <person name="Chen Y.-Y."/>
            <person name="Wu W.-L."/>
            <person name="Hsu J.-L."/>
            <person name="Lin Y.-F."/>
            <person name="Huang M.-D."/>
            <person name="Li C.-Y."/>
            <person name="Huang L."/>
            <person name="Wang Z.-W."/>
            <person name="Zhao X."/>
            <person name="Zhong W.-Y."/>
            <person name="Peng D.-H."/>
            <person name="Ahmad S."/>
            <person name="Lan S."/>
            <person name="Zhang J.-S."/>
            <person name="Tsai W.-C."/>
            <person name="Van De Peer Y."/>
            <person name="Liu Z.-J."/>
        </authorList>
    </citation>
    <scope>NUCLEOTIDE SEQUENCE</scope>
    <source>
        <strain evidence="1">CP</strain>
        <tissue evidence="1">Leaves</tissue>
    </source>
</reference>